<protein>
    <submittedName>
        <fullName evidence="2">1340_t:CDS:1</fullName>
    </submittedName>
</protein>
<dbReference type="EMBL" id="CAJVPQ010005337">
    <property type="protein sequence ID" value="CAG8668354.1"/>
    <property type="molecule type" value="Genomic_DNA"/>
</dbReference>
<sequence>NDKNSEVVRNFWDQQKISDLDNSLEILSKETKLQMAIADLKYVINKSEEATIHSDLIGERRGQILKSELKHKRKVINDVTIHNKDSKTDEEIPNETDNKEGEAKKRVKSTTKMNYSSKSLPSSPEEDEGINFDFTNIEKVLFQELTNELVLSTYHKDLENTRWKYLRSLASLISGTNYNLQVLRFGLSSLHGRRLLLNFSRDTNFLTERIMDVLSLSYHNLTLLKIHLRSQ</sequence>
<gene>
    <name evidence="2" type="ORF">FCALED_LOCUS11895</name>
</gene>
<comment type="caution">
    <text evidence="2">The sequence shown here is derived from an EMBL/GenBank/DDBJ whole genome shotgun (WGS) entry which is preliminary data.</text>
</comment>
<evidence type="ECO:0000313" key="3">
    <source>
        <dbReference type="Proteomes" id="UP000789570"/>
    </source>
</evidence>
<proteinExistence type="predicted"/>
<feature type="region of interest" description="Disordered" evidence="1">
    <location>
        <begin position="85"/>
        <end position="127"/>
    </location>
</feature>
<evidence type="ECO:0000256" key="1">
    <source>
        <dbReference type="SAM" id="MobiDB-lite"/>
    </source>
</evidence>
<feature type="non-terminal residue" evidence="2">
    <location>
        <position position="1"/>
    </location>
</feature>
<organism evidence="2 3">
    <name type="scientific">Funneliformis caledonium</name>
    <dbReference type="NCBI Taxonomy" id="1117310"/>
    <lineage>
        <taxon>Eukaryota</taxon>
        <taxon>Fungi</taxon>
        <taxon>Fungi incertae sedis</taxon>
        <taxon>Mucoromycota</taxon>
        <taxon>Glomeromycotina</taxon>
        <taxon>Glomeromycetes</taxon>
        <taxon>Glomerales</taxon>
        <taxon>Glomeraceae</taxon>
        <taxon>Funneliformis</taxon>
    </lineage>
</organism>
<accession>A0A9N9E8M1</accession>
<reference evidence="2" key="1">
    <citation type="submission" date="2021-06" db="EMBL/GenBank/DDBJ databases">
        <authorList>
            <person name="Kallberg Y."/>
            <person name="Tangrot J."/>
            <person name="Rosling A."/>
        </authorList>
    </citation>
    <scope>NUCLEOTIDE SEQUENCE</scope>
    <source>
        <strain evidence="2">UK204</strain>
    </source>
</reference>
<dbReference type="AlphaFoldDB" id="A0A9N9E8M1"/>
<evidence type="ECO:0000313" key="2">
    <source>
        <dbReference type="EMBL" id="CAG8668354.1"/>
    </source>
</evidence>
<keyword evidence="3" id="KW-1185">Reference proteome</keyword>
<feature type="compositionally biased region" description="Polar residues" evidence="1">
    <location>
        <begin position="110"/>
        <end position="122"/>
    </location>
</feature>
<feature type="compositionally biased region" description="Basic and acidic residues" evidence="1">
    <location>
        <begin position="85"/>
        <end position="104"/>
    </location>
</feature>
<name>A0A9N9E8M1_9GLOM</name>
<dbReference type="Proteomes" id="UP000789570">
    <property type="component" value="Unassembled WGS sequence"/>
</dbReference>
<dbReference type="OrthoDB" id="2421611at2759"/>